<evidence type="ECO:0000256" key="1">
    <source>
        <dbReference type="ARBA" id="ARBA00006739"/>
    </source>
</evidence>
<evidence type="ECO:0000256" key="3">
    <source>
        <dbReference type="ARBA" id="ARBA00022679"/>
    </source>
</evidence>
<dbReference type="SUPFAM" id="SSF53448">
    <property type="entry name" value="Nucleotide-diphospho-sugar transferases"/>
    <property type="match status" value="1"/>
</dbReference>
<dbReference type="EMBL" id="UOES01000473">
    <property type="protein sequence ID" value="VAW28867.1"/>
    <property type="molecule type" value="Genomic_DNA"/>
</dbReference>
<gene>
    <name evidence="5" type="ORF">MNBD_BACTEROID06-200</name>
</gene>
<feature type="domain" description="Glycosyltransferase 2-like" evidence="4">
    <location>
        <begin position="6"/>
        <end position="182"/>
    </location>
</feature>
<dbReference type="InterPro" id="IPR001173">
    <property type="entry name" value="Glyco_trans_2-like"/>
</dbReference>
<comment type="similarity">
    <text evidence="1">Belongs to the glycosyltransferase 2 family.</text>
</comment>
<organism evidence="5">
    <name type="scientific">hydrothermal vent metagenome</name>
    <dbReference type="NCBI Taxonomy" id="652676"/>
    <lineage>
        <taxon>unclassified sequences</taxon>
        <taxon>metagenomes</taxon>
        <taxon>ecological metagenomes</taxon>
    </lineage>
</organism>
<sequence length="342" mass="38974">MATTAIAILNYNGQAFLAKFLPTLIANSTNIPIYIGDNASTDDSVDFLKTTYPDIKLIELSENYGYSKGYNLLINHINEEYVALINSDIEVTPNWITPLIKVLDAEPNTAAVQPKIKSYQNKSYFEYAGGAGGFIDTHGYPFCRGRIFDTLEKDIGQYDNNIGISWASGACFLVRKSAFEQVGTFDDDFFAHMEEIDLCWRFKTHGFSIKYIYESTVYHVGGGTLAYESPFKTYLNFRNGLYLLIKNLPAFEAKKKVFIRVLLDWLSAFYFLLQGKGKQFMAVFKAHLKVLKTWENFKAKRLINAASVTENYSVVWNYFIKGKKTFAKLKSQHQITINNITF</sequence>
<dbReference type="Gene3D" id="3.90.550.10">
    <property type="entry name" value="Spore Coat Polysaccharide Biosynthesis Protein SpsA, Chain A"/>
    <property type="match status" value="1"/>
</dbReference>
<reference evidence="5" key="1">
    <citation type="submission" date="2018-06" db="EMBL/GenBank/DDBJ databases">
        <authorList>
            <person name="Zhirakovskaya E."/>
        </authorList>
    </citation>
    <scope>NUCLEOTIDE SEQUENCE</scope>
</reference>
<dbReference type="AlphaFoldDB" id="A0A3B0UU72"/>
<dbReference type="CDD" id="cd04186">
    <property type="entry name" value="GT_2_like_c"/>
    <property type="match status" value="1"/>
</dbReference>
<keyword evidence="3 5" id="KW-0808">Transferase</keyword>
<dbReference type="PANTHER" id="PTHR43179:SF12">
    <property type="entry name" value="GALACTOFURANOSYLTRANSFERASE GLFT2"/>
    <property type="match status" value="1"/>
</dbReference>
<evidence type="ECO:0000313" key="5">
    <source>
        <dbReference type="EMBL" id="VAW28867.1"/>
    </source>
</evidence>
<evidence type="ECO:0000259" key="4">
    <source>
        <dbReference type="Pfam" id="PF00535"/>
    </source>
</evidence>
<dbReference type="InterPro" id="IPR029044">
    <property type="entry name" value="Nucleotide-diphossugar_trans"/>
</dbReference>
<protein>
    <submittedName>
        <fullName evidence="5">Glycosyltransferase</fullName>
    </submittedName>
</protein>
<evidence type="ECO:0000256" key="2">
    <source>
        <dbReference type="ARBA" id="ARBA00022676"/>
    </source>
</evidence>
<dbReference type="Pfam" id="PF00535">
    <property type="entry name" value="Glycos_transf_2"/>
    <property type="match status" value="1"/>
</dbReference>
<name>A0A3B0UU72_9ZZZZ</name>
<dbReference type="PANTHER" id="PTHR43179">
    <property type="entry name" value="RHAMNOSYLTRANSFERASE WBBL"/>
    <property type="match status" value="1"/>
</dbReference>
<keyword evidence="2" id="KW-0328">Glycosyltransferase</keyword>
<dbReference type="GO" id="GO:0016757">
    <property type="term" value="F:glycosyltransferase activity"/>
    <property type="evidence" value="ECO:0007669"/>
    <property type="project" value="UniProtKB-KW"/>
</dbReference>
<proteinExistence type="inferred from homology"/>
<accession>A0A3B0UU72</accession>